<dbReference type="Gene3D" id="3.20.20.190">
    <property type="entry name" value="Phosphatidylinositol (PI) phosphodiesterase"/>
    <property type="match status" value="1"/>
</dbReference>
<dbReference type="SUPFAM" id="SSF51695">
    <property type="entry name" value="PLC-like phosphodiesterases"/>
    <property type="match status" value="1"/>
</dbReference>
<dbReference type="PROSITE" id="PS51704">
    <property type="entry name" value="GP_PDE"/>
    <property type="match status" value="1"/>
</dbReference>
<evidence type="ECO:0000256" key="1">
    <source>
        <dbReference type="SAM" id="MobiDB-lite"/>
    </source>
</evidence>
<feature type="domain" description="GP-PDE" evidence="3">
    <location>
        <begin position="3770"/>
        <end position="4064"/>
    </location>
</feature>
<dbReference type="Pfam" id="PF25547">
    <property type="entry name" value="WXG100_2"/>
    <property type="match status" value="1"/>
</dbReference>
<dbReference type="PANTHER" id="PTHR46211:SF14">
    <property type="entry name" value="GLYCEROPHOSPHODIESTER PHOSPHODIESTERASE"/>
    <property type="match status" value="1"/>
</dbReference>
<dbReference type="Proteomes" id="UP001500603">
    <property type="component" value="Unassembled WGS sequence"/>
</dbReference>
<feature type="compositionally biased region" description="Basic and acidic residues" evidence="1">
    <location>
        <begin position="351"/>
        <end position="369"/>
    </location>
</feature>
<keyword evidence="5" id="KW-1185">Reference proteome</keyword>
<feature type="transmembrane region" description="Helical" evidence="2">
    <location>
        <begin position="225"/>
        <end position="244"/>
    </location>
</feature>
<feature type="compositionally biased region" description="Basic and acidic residues" evidence="1">
    <location>
        <begin position="606"/>
        <end position="621"/>
    </location>
</feature>
<feature type="compositionally biased region" description="Low complexity" evidence="1">
    <location>
        <begin position="1753"/>
        <end position="1764"/>
    </location>
</feature>
<protein>
    <recommendedName>
        <fullName evidence="3">GP-PDE domain-containing protein</fullName>
    </recommendedName>
</protein>
<feature type="transmembrane region" description="Helical" evidence="2">
    <location>
        <begin position="256"/>
        <end position="276"/>
    </location>
</feature>
<feature type="region of interest" description="Disordered" evidence="1">
    <location>
        <begin position="1721"/>
        <end position="1841"/>
    </location>
</feature>
<feature type="region of interest" description="Disordered" evidence="1">
    <location>
        <begin position="1342"/>
        <end position="1382"/>
    </location>
</feature>
<dbReference type="Pfam" id="PF03009">
    <property type="entry name" value="GDPD"/>
    <property type="match status" value="1"/>
</dbReference>
<dbReference type="InterPro" id="IPR017946">
    <property type="entry name" value="PLC-like_Pdiesterase_TIM-brl"/>
</dbReference>
<feature type="transmembrane region" description="Helical" evidence="2">
    <location>
        <begin position="116"/>
        <end position="135"/>
    </location>
</feature>
<organism evidence="4 5">
    <name type="scientific">Nocardia callitridis</name>
    <dbReference type="NCBI Taxonomy" id="648753"/>
    <lineage>
        <taxon>Bacteria</taxon>
        <taxon>Bacillati</taxon>
        <taxon>Actinomycetota</taxon>
        <taxon>Actinomycetes</taxon>
        <taxon>Mycobacteriales</taxon>
        <taxon>Nocardiaceae</taxon>
        <taxon>Nocardia</taxon>
    </lineage>
</organism>
<dbReference type="PANTHER" id="PTHR46211">
    <property type="entry name" value="GLYCEROPHOSPHORYL DIESTER PHOSPHODIESTERASE"/>
    <property type="match status" value="1"/>
</dbReference>
<dbReference type="PROSITE" id="PS50007">
    <property type="entry name" value="PIPLC_X_DOMAIN"/>
    <property type="match status" value="1"/>
</dbReference>
<feature type="region of interest" description="Disordered" evidence="1">
    <location>
        <begin position="320"/>
        <end position="381"/>
    </location>
</feature>
<feature type="region of interest" description="Disordered" evidence="1">
    <location>
        <begin position="416"/>
        <end position="686"/>
    </location>
</feature>
<sequence>MSKITAMWEWMPSWILTALNFGQAYPEGDEDDLWALGEAWKKAGKDLAALEPDIKSVIDRTQKYYSGDGAEAARKEFAKLFHGETSISENAKALEELGEYCRNGGTQVEYTKIMEATFAGITVYAVIALIAAWPWGEAGVPLALAAGRQSLSVAAEQGAKQLMLEAGKVGLKNLLKPYLKQIGIAGLKMGLQGAGIDGLIQAYQMGSGHRDTFDWKQNLRTGVEWGAGGIVGAPVGMVAGRMLGKTALSPFMRGTLTGAIGGVAGGFGMYGAGIGWQAASQFVSTGHVDWGKVDMTFHPQLLAAGVGLGVIHGARSGAHMGNAPRAGMSEGTHASSGVSGGSTKPPVVTRESTREGKQLNRDLMRETHPDPYPPGPERDRAEGFFKRVSEVDARAGGKGEFSTEHVAELQKIRAEWDQRAPLGDGSTSHPDTVGTHENNSGRPTDSAARQADSTSRPVQADRGVSPSEARQSTPQERAPRPAGERAPHGKESGTGVRENGARAAEEGAGVAGDRESNLVAGQKDLPVSSERPVSESGTPESNVPGSPEHAVASVEPEPGAPGRLESDRPPLVTDPPSAQDHTGVVDRAGVPTEQRPTTNGAQTGGAHEEGSTSRPSADRQEPPASTTKAPEPGPREEAPRRSVSPEPHTEGPGTHGDSALTPYGFAGEPGGPRGGDAGLHRGAAGPVGEFHGEARVGEGALPEAVLIAEIRNNLALITPEGVSYHRESGHFVLRDGRTVTVRIGDHRTREVAEFVARPDGTGYDVTVSPGARNHDVARAIAHELAEIDLAQQPTVTIDPVSERPTTLTDHLGGRFAELRALTAHIDRATFDPKMAGELPGLRKDLVDLIDHLGLRAGPQAQHRWDLLVEHDPVLARRLELTANQLAEHRPVFDATLGKDAFEHGRQEHLEQLTEHLTGDNAPAVVRAESLALDGRMREELARRVFDPVFEREAKSARATVDAARELFPALDPINEAMNNPRLTEPQRVAAVHAAIEGFREAMPQAFHDAFGAQRFADMHSAADGLGGPSRSAGVLDHANSQLRVGEETVSFTDFLHGIDRANRGATEHGMNLEYVVVVHAAETGHSMVDVLSRPRPNYRLPLEQNVFGSENEHIPLAPRQPAAEATGGGHTIDVGVGRSAFAVEMTPIADRATGGLIIKTELANEHPIAGQRRRDLGIIDPGPLTERGTVMVFGDLLSDGKVLGDGTNGGVARIFVNNVSAHLDRAGYDAIAAALPDVLAPGGRIEVQWDMKPERAIEDGGAIGDRGHITGTDLVAAIDRRFGADNGMFRVVEEREFGYPGNKDYDYSIDAGSRSEPDHARMATFSPPSPDHRMVIVYEPESHSARPSAQGPTGTEIGENHGGTASKVGDFHGAGRPGDRADLSNTALHEEVSNNRELIMPEGVSWDAVGERFELVDGREVAVRVGPTRDGAVAEFVERPDGSGYDVNVSPRAREQDVTRAVAHEVAEIALAQDPAVLRDSVNDRPAVMTTHLGGRYAELKVLTTQIDRLSADPVRVEELRGLHKDLADLLDRLGVRDGPAARVKEGETDPWLLLAERDPVLAQQVAELGPPARGEALAQARAEHEQQHEGSVVEHAGVDVSDPATANGEIRRWYNEVTGRIPELDRQWAADGVAVDERARMASEIRHSARVGARELMLNQAEVEGLRARDMQVYQNPDGPTFEWLVGKSHTKGFFGDAAYDYILGSSNRTNAEVNQRFANQQEANPPATQPQPAREGHGARNEQAPTTTDRAAAAELSAPQPADTVERGDRRGQRPGAGDTEAARDRAARREGGAVEGTGRRPGSDAPTQQRGTEPEASGGTASKVGDFHGAGRPGDRADLSNTALHEEVSRNLELITPEGVAWDAAGQRFELVDGREVAVRVGATRDGAVAEFVERPDGSGYDVNVAPRAREQDVTRAVAHELAEIALEQDPAVLRDAVNDRPSVMTTHLGGRYAELKVLTAQIDRAILDPARGDELPGLHKDLADLLDRLGVRDGPAARVKEGETDPWLLLAERDPVLAQQVAELGPPARAEALAQARAEHEGVDLTEGAVVHATESAAANVEVRRWYNEVTGRIPELDRQWVAEGRSLEERARLASQVRHGARIGARELMLDRAGVAELNARDQQVYENPDGPTFEWLVGKAHSKGFFGDAAYESIVGSSNRTNAEVNRRFAGSPENAEPAATQAETTHVGRDGQPVGTAEGRGAEPPTHPRATQPRESAGTSGPHVERSTDANATPATGREAESGSQVERSTDPGAAGPADVAAESGRQVERSAADPSTTRPAEVTAESGSQVERSADPSTTHVTEPAAGPPQVERPTREGSDPARENVEAEAQTSAEIVRPPHESELDAAYAENALRQLTPTADPQVLLHPARTAGDVVGPARERANANAAWWHGLDAAHRDAVIQRHPSHVGNADGIPAAARDHANRLALERDLQGFRARRPERLGSGQLVNPEFGKGEPQQLQNMLRTRDALYRAELLADALHPAVARPEVRLLSYGKGRVEIVFGDVDRASSVSMHVVDANAGLRSLPEDVVFARNHFEATMRQSPDATAASVLSYRHGLPGEARVDGYEAARQLRQHLAGLHAGREFHAGLAEGTARAKTHVFAYGPSTKTATDAAAGRRLGREIDTLTLADAPRQVRAADVSRYGIAGDKVTFVEPSGGRSRWGALWERLLPPETPRGGRLVEVEPAPGTRSAGPGRYLSADPATRAPTSSLEVFGAIAADPAAHVSAVRSGQPPAVGDGSTGFRPPSAAPDVTTTAHQDHLGSVLPQDHPITATEQRLTGEAREKLREQFGAHADFLNLVRSVPRSDVIVSSRQRATANARWWHSLTPQHQSAMVRTRPHLIGNTDGVPYAVRDVANRLSIARDLAKFLEHKPADVGLHRWVRTELSQVQRTRLGNLIVARNHLAVIERGANEMIGSPPVQLLSFDAAAYRGNGMVSVSIGNADSAALVTRHIGGFGTTLRSLAYRSQFARSQFEVTSGFAPEHEVAAIIDIGYHHPTQPIEATKTVFAEVGGYVVARDIAAFNATREFQANLRAGAPVPRLRTAIGHSYGSTTLSHAGVEGRLGPRGEGMRGEVDQVVLSGSPGAGPLRDASAFGIGAENVYSLASQRDPIANLGAPVAGGHGRFLNRGLGIDPANEAWGAIRAGAEPPTTPEFRTRMQVHQGYNSFADVETRRPTEALRNIGLIAAGRGAEITHAEHRPALDAPTRWQRIASRPADPEWARVHRDKQSFWVPKVVSERDAAASFAAVEDGAPAPHRSGELEPRLNQHDLDYRSALEQVLPDARPATAAEVATAHSAFAHAEPVATARELLHGEYTDASVTAEARQRASANHEWWHGLTAEQQRAVLRVHPHELGNADGVPFRFRDEANRLAIARDLAGFRARVPEGVELTHWMDKHLAPAERLELENLLYTHRALERAQRQADSVSDAPPVQVLSYGAKEFGGEGRAVVAFGDADLAEVTAWQIPGITTTLQRLSGRLSNSWNLYEVASALAPDKKLLSIAWLGYDAPSGGKMMTETVSPRPAIEGGRLLARDVWGLHTTRELQSRLPGGPPPPINRLFAHSFGSTTTAYAAAGDRFAPIRKQVEVILLGSPGMGPLSHASEFGAAKVYVAAGSRDPVTWLGSNTPGQLGRFAGRGQGVDPSTWRFGATRIASEFPDLPRFSDALRTHRQYWQYLDPALRTPTEALGNFARIAIGRGDAVDTVAHRPGVDVPTWLGRYVAGRPHDPEATRDASVEGDFSYRLPPEPAAPVPGAVGPEIQGHRGGRGLWSENTLPAFRKAMELGVDAIELDVGRTADGVPVVHHEQRIDQHSARDTAPVTPGDPQFPYVGKPIGELTFEQVRSIDTGVVHGKFAATQTTEPGSTIATLDEVAQLVVRTEWPGTLSVEIKTDPHWTDAQVRALVADTVDVLEARGVRYRLLGFDWRVLALGAELAPNADLVALVSPRTTTRDWLGTDAGVHRLDQVRSIAAQIRGIPHTPGGDLPAAARAAGADILSPEHTMVTEELMRQAERAGLRVVPWTVNRPADLGRMIDLGVTGIVTDFPDRLRALLAERGFALPGPGGAPGGAGRDGKR</sequence>
<keyword evidence="2" id="KW-0472">Membrane</keyword>
<dbReference type="InterPro" id="IPR057746">
    <property type="entry name" value="CpnT-like_N"/>
</dbReference>
<feature type="compositionally biased region" description="Basic and acidic residues" evidence="1">
    <location>
        <begin position="2321"/>
        <end position="2334"/>
    </location>
</feature>
<feature type="region of interest" description="Disordered" evidence="1">
    <location>
        <begin position="2688"/>
        <end position="2709"/>
    </location>
</feature>
<gene>
    <name evidence="4" type="ORF">GCM10023318_55920</name>
</gene>
<proteinExistence type="predicted"/>
<evidence type="ECO:0000256" key="2">
    <source>
        <dbReference type="SAM" id="Phobius"/>
    </source>
</evidence>
<dbReference type="RefSeq" id="WP_345499223.1">
    <property type="nucleotide sequence ID" value="NZ_BAABJM010000008.1"/>
</dbReference>
<feature type="compositionally biased region" description="Low complexity" evidence="1">
    <location>
        <begin position="2258"/>
        <end position="2269"/>
    </location>
</feature>
<accession>A0ABP9KZA5</accession>
<dbReference type="Pfam" id="PF06259">
    <property type="entry name" value="Abhydrolase_8"/>
    <property type="match status" value="2"/>
</dbReference>
<comment type="caution">
    <text evidence="4">The sequence shown here is derived from an EMBL/GenBank/DDBJ whole genome shotgun (WGS) entry which is preliminary data.</text>
</comment>
<keyword evidence="2" id="KW-1133">Transmembrane helix</keyword>
<feature type="region of interest" description="Disordered" evidence="1">
    <location>
        <begin position="2740"/>
        <end position="2768"/>
    </location>
</feature>
<dbReference type="EMBL" id="BAABJM010000008">
    <property type="protein sequence ID" value="GAA5067131.1"/>
    <property type="molecule type" value="Genomic_DNA"/>
</dbReference>
<dbReference type="InterPro" id="IPR030395">
    <property type="entry name" value="GP_PDE_dom"/>
</dbReference>
<evidence type="ECO:0000313" key="4">
    <source>
        <dbReference type="EMBL" id="GAA5067131.1"/>
    </source>
</evidence>
<evidence type="ECO:0000259" key="3">
    <source>
        <dbReference type="PROSITE" id="PS51704"/>
    </source>
</evidence>
<evidence type="ECO:0000313" key="5">
    <source>
        <dbReference type="Proteomes" id="UP001500603"/>
    </source>
</evidence>
<feature type="compositionally biased region" description="Basic and acidic residues" evidence="1">
    <location>
        <begin position="477"/>
        <end position="491"/>
    </location>
</feature>
<feature type="compositionally biased region" description="Gly residues" evidence="1">
    <location>
        <begin position="667"/>
        <end position="677"/>
    </location>
</feature>
<name>A0ABP9KZA5_9NOCA</name>
<keyword evidence="2" id="KW-0812">Transmembrane</keyword>
<feature type="compositionally biased region" description="Polar residues" evidence="1">
    <location>
        <begin position="2293"/>
        <end position="2309"/>
    </location>
</feature>
<dbReference type="InterPro" id="IPR010427">
    <property type="entry name" value="DUF1023"/>
</dbReference>
<reference evidence="5" key="1">
    <citation type="journal article" date="2019" name="Int. J. Syst. Evol. Microbiol.">
        <title>The Global Catalogue of Microorganisms (GCM) 10K type strain sequencing project: providing services to taxonomists for standard genome sequencing and annotation.</title>
        <authorList>
            <consortium name="The Broad Institute Genomics Platform"/>
            <consortium name="The Broad Institute Genome Sequencing Center for Infectious Disease"/>
            <person name="Wu L."/>
            <person name="Ma J."/>
        </authorList>
    </citation>
    <scope>NUCLEOTIDE SEQUENCE [LARGE SCALE GENOMIC DNA]</scope>
    <source>
        <strain evidence="5">JCM 18298</strain>
    </source>
</reference>
<feature type="compositionally biased region" description="Basic and acidic residues" evidence="1">
    <location>
        <begin position="1783"/>
        <end position="1805"/>
    </location>
</feature>
<feature type="region of interest" description="Disordered" evidence="1">
    <location>
        <begin position="2176"/>
        <end position="2348"/>
    </location>
</feature>
<feature type="compositionally biased region" description="Polar residues" evidence="1">
    <location>
        <begin position="535"/>
        <end position="544"/>
    </location>
</feature>
<feature type="compositionally biased region" description="Polar residues" evidence="1">
    <location>
        <begin position="425"/>
        <end position="443"/>
    </location>
</feature>